<gene>
    <name evidence="2" type="ORF">SCF082_LOCUS27315</name>
</gene>
<evidence type="ECO:0000313" key="2">
    <source>
        <dbReference type="EMBL" id="CAK9049269.1"/>
    </source>
</evidence>
<evidence type="ECO:0000313" key="3">
    <source>
        <dbReference type="Proteomes" id="UP001642464"/>
    </source>
</evidence>
<dbReference type="EMBL" id="CAXAMM010021112">
    <property type="protein sequence ID" value="CAK9049269.1"/>
    <property type="molecule type" value="Genomic_DNA"/>
</dbReference>
<accession>A0ABP0MGP5</accession>
<organism evidence="2 3">
    <name type="scientific">Durusdinium trenchii</name>
    <dbReference type="NCBI Taxonomy" id="1381693"/>
    <lineage>
        <taxon>Eukaryota</taxon>
        <taxon>Sar</taxon>
        <taxon>Alveolata</taxon>
        <taxon>Dinophyceae</taxon>
        <taxon>Suessiales</taxon>
        <taxon>Symbiodiniaceae</taxon>
        <taxon>Durusdinium</taxon>
    </lineage>
</organism>
<feature type="region of interest" description="Disordered" evidence="1">
    <location>
        <begin position="145"/>
        <end position="218"/>
    </location>
</feature>
<name>A0ABP0MGP5_9DINO</name>
<keyword evidence="3" id="KW-1185">Reference proteome</keyword>
<protein>
    <submittedName>
        <fullName evidence="2">Uncharacterized protein</fullName>
    </submittedName>
</protein>
<evidence type="ECO:0000256" key="1">
    <source>
        <dbReference type="SAM" id="MobiDB-lite"/>
    </source>
</evidence>
<comment type="caution">
    <text evidence="2">The sequence shown here is derived from an EMBL/GenBank/DDBJ whole genome shotgun (WGS) entry which is preliminary data.</text>
</comment>
<proteinExistence type="predicted"/>
<reference evidence="2 3" key="1">
    <citation type="submission" date="2024-02" db="EMBL/GenBank/DDBJ databases">
        <authorList>
            <person name="Chen Y."/>
            <person name="Shah S."/>
            <person name="Dougan E. K."/>
            <person name="Thang M."/>
            <person name="Chan C."/>
        </authorList>
    </citation>
    <scope>NUCLEOTIDE SEQUENCE [LARGE SCALE GENOMIC DNA]</scope>
</reference>
<sequence length="394" mass="43559">MRTGGHATASLDILKGDPKPGKQDCMNLLSDSGFALLLTTILNMKMDDSLCLIGLVCTSWVAINSATHGRTPWRPLGNIQFPYVRDGNELTARTALAVLVLQAMGACWCIEQPRSSLVWWHPRLRALLRSIEEVCCWAKASAKSKEQTRKGKENHEMEETNQTEEAEKKRKTRAPPTPSTVPQIDSEAPSAPEVHPTPSKLVPPKRVRGKAPDPGSEIAQVKEANAKLLAELADLKKALFSGDHATPPGKRIPAPTPTSSGTSSSDKKSSRASGTSTGDRTPRTQADDSSGGEDVSEAAKNNRLRRLCEVKPSGRCHVPSPIHKRWAKGGSERMTLRDELEECGWDKDEFVHRITKKIHETSTKFSKTKRRGWYTKEKMIKKLGWSKWLALTFL</sequence>
<dbReference type="Proteomes" id="UP001642464">
    <property type="component" value="Unassembled WGS sequence"/>
</dbReference>
<feature type="compositionally biased region" description="Basic and acidic residues" evidence="1">
    <location>
        <begin position="145"/>
        <end position="158"/>
    </location>
</feature>
<feature type="region of interest" description="Disordered" evidence="1">
    <location>
        <begin position="241"/>
        <end position="300"/>
    </location>
</feature>